<dbReference type="AlphaFoldDB" id="A0A3A9ZIV6"/>
<protein>
    <recommendedName>
        <fullName evidence="3">DUF3558 domain-containing protein</fullName>
    </recommendedName>
</protein>
<keyword evidence="2" id="KW-1185">Reference proteome</keyword>
<dbReference type="Proteomes" id="UP000272474">
    <property type="component" value="Unassembled WGS sequence"/>
</dbReference>
<comment type="caution">
    <text evidence="1">The sequence shown here is derived from an EMBL/GenBank/DDBJ whole genome shotgun (WGS) entry which is preliminary data.</text>
</comment>
<reference evidence="1 2" key="1">
    <citation type="journal article" date="2014" name="Int. J. Syst. Evol. Microbiol.">
        <title>Streptomyces hoynatensis sp. nov., isolated from deep marine sediment.</title>
        <authorList>
            <person name="Veyisoglu A."/>
            <person name="Sahin N."/>
        </authorList>
    </citation>
    <scope>NUCLEOTIDE SEQUENCE [LARGE SCALE GENOMIC DNA]</scope>
    <source>
        <strain evidence="1 2">KCTC 29097</strain>
    </source>
</reference>
<name>A0A3A9ZIV6_9ACTN</name>
<sequence>MAVALILLGGWMFFREDAGSYAVPSELCEVPVDSSTLQPLLPDGEELEVYEPDVDPPPAAVILMCRVHIDSEGAMALNVRAFPAPSGDLMEKFRAARSAYGIANPHEDTIGGEYAIVDAGGSLLETACPGQGEEAILEINIKDFSVQGDSDEGRERMKNFTEDFMNSAREVYCR</sequence>
<gene>
    <name evidence="1" type="ORF">D7294_02890</name>
</gene>
<dbReference type="EMBL" id="RBAL01000001">
    <property type="protein sequence ID" value="RKN47136.1"/>
    <property type="molecule type" value="Genomic_DNA"/>
</dbReference>
<organism evidence="1 2">
    <name type="scientific">Streptomyces hoynatensis</name>
    <dbReference type="NCBI Taxonomy" id="1141874"/>
    <lineage>
        <taxon>Bacteria</taxon>
        <taxon>Bacillati</taxon>
        <taxon>Actinomycetota</taxon>
        <taxon>Actinomycetes</taxon>
        <taxon>Kitasatosporales</taxon>
        <taxon>Streptomycetaceae</taxon>
        <taxon>Streptomyces</taxon>
    </lineage>
</organism>
<evidence type="ECO:0000313" key="2">
    <source>
        <dbReference type="Proteomes" id="UP000272474"/>
    </source>
</evidence>
<accession>A0A3A9ZIV6</accession>
<proteinExistence type="predicted"/>
<evidence type="ECO:0000313" key="1">
    <source>
        <dbReference type="EMBL" id="RKN47136.1"/>
    </source>
</evidence>
<evidence type="ECO:0008006" key="3">
    <source>
        <dbReference type="Google" id="ProtNLM"/>
    </source>
</evidence>